<evidence type="ECO:0000256" key="2">
    <source>
        <dbReference type="ARBA" id="ARBA00022448"/>
    </source>
</evidence>
<accession>A0ABR3U8V8</accession>
<evidence type="ECO:0000256" key="3">
    <source>
        <dbReference type="ARBA" id="ARBA00022927"/>
    </source>
</evidence>
<feature type="domain" description="Mon2/Sec7/BIG1-like dimerisation and cyclophilin-binding" evidence="8">
    <location>
        <begin position="47"/>
        <end position="117"/>
    </location>
</feature>
<sequence length="1619" mass="178983">MTAQILAAELGNLIQDAKRKNTELRNAAETALKDLRSLSNTSEAQLSAGHDIQLKILQALPSLVQNYPAEIRSESLSAVLQICSSLQNAKNFAVSNTAAATLQQLVIVVFDRVASEDEKALEIPTVTEVKGDDGQVSVRPAANDAYKMFTDLIALVVGEKPIFMRFASLPPASTLELIEAILSNHNKIMTTHLEQIYIMRSQLMPLIIRSLSDRLSFAVTVRIIRILHLIIRYHLDTLPSECEIALGLLNHMLDPEASQAWKRALCLEVFRSIYADSRLLLAIYALFDAENGKKNIFGDNLAAFVRLATEKPAIIGLGQQSTTAAGFEDNSTAVSDQAVAEAGALAGVIGGSVSDSSNNVRPSGISMQWSSLKTPCIEHLDKTEPPALPETYIYSLVLTCITNISESLAKFVLPLTVHHENRNRKKIKAEETNENDTDASPDRNTRRLSRTHSFRKKTIPVNPLDLTDHPAYPYVQISTNLVTECWPAVLATCSTFLNATLDADYYRALVRAIQKFTQVAGLLRLSTPRDAFLTTMGKAAVPSNLLLANTSSPVGEKPGIFSNARGMLSVDSFVSQASSMSTDKNRRPSHDVSAPTLGPRNLLCLRALLNLAIALGPTLQSAWSIVFETLQVADLVLSLSSQTSSRASVSGSRMDMETNTEKMEAETSAVQSAARRLFESTVDFPNESFSEVLQALCSLLNSVSPSESGQRTPTSSRPQVLHQRRLGSVSGISLNTDANSRDSAFALNKIGELASLNESRLSQYDPAESGWDILIREVVRYSTHSRNATSTRLLAADILARTVKEIAELSMSDEQREEIQARILAALQKQITGLHHYDGISKDNITETDIRVHQIALEALKNVIEQCGESLVAGWTSVIESLMSVFTHKAPSEQGVVKDADASDLSTSTNTTVDVISRPLARSAFATANLVCSDFLTAVPDACLSTLLELLRRFCSQREDLNMSLTAITFFWNVSDYLQSRTDLSLLAEVVSQASDKERVERAVYTPPQEGNTAALWLQVLLNLSSITTDERMEVRHSSIQTIQRIFENCSDQLSSEVWLLCLRTILFGMVEANLDVQNDSRQQRPRKDHLKEWDETTKAVLQTVTVLNTLYMEKLDSSQLGDAWSELLELLKRYFDYRSHALGASVFGTMTGVLSQVKTANVLGTAPLVKTAAVWRSYFPTPDAWQGIHEEGNQDAFVAYAEAFKAIYRLADRLLVKDLPSMLTSLEACVVNSDEVAYSSDLDTMTTLQSQIMECLAMVKTEGTDIPSYLICLLGRFITLPYTSLAEFPEKRGPTFVALSKASMTLLQDIVIRHVEVKEMYTSNALSFALTSLARPIEEKYVWQREGRAPTLWQKATTTCITMLESVLPHIASSKDIWTTLVDIAYCITRAQSLPSGQISLEKDEQFDIQSFTHFRDLITLPLGSASLPDSLRRTYARNLFSTSLTHSPLPGELPETATSPLEELFKIRLGQTAELDYTWRPDMSYACLSELFNLVALHNGSPESIKLAQAAAPYLILRCALPLKTYIADQPLRGRMPAPESQRRELIFVLKQLEQLEGEPQAIPNAPGVKSKHRKHLHRLYPLLLRATRVARQDVEIFEHLAKLTDLIGDDFGLDDD</sequence>
<dbReference type="Proteomes" id="UP001578633">
    <property type="component" value="Chromosome 10"/>
</dbReference>
<dbReference type="InterPro" id="IPR032817">
    <property type="entry name" value="Mon2_C"/>
</dbReference>
<keyword evidence="10" id="KW-1185">Reference proteome</keyword>
<evidence type="ECO:0000259" key="7">
    <source>
        <dbReference type="Pfam" id="PF16206"/>
    </source>
</evidence>
<evidence type="ECO:0008006" key="11">
    <source>
        <dbReference type="Google" id="ProtNLM"/>
    </source>
</evidence>
<comment type="caution">
    <text evidence="9">The sequence shown here is derived from an EMBL/GenBank/DDBJ whole genome shotgun (WGS) entry which is preliminary data.</text>
</comment>
<name>A0ABR3U8V8_9PLEO</name>
<keyword evidence="3" id="KW-0653">Protein transport</keyword>
<evidence type="ECO:0000256" key="1">
    <source>
        <dbReference type="ARBA" id="ARBA00008144"/>
    </source>
</evidence>
<dbReference type="SUPFAM" id="SSF48371">
    <property type="entry name" value="ARM repeat"/>
    <property type="match status" value="1"/>
</dbReference>
<evidence type="ECO:0000256" key="5">
    <source>
        <dbReference type="SAM" id="MobiDB-lite"/>
    </source>
</evidence>
<evidence type="ECO:0000259" key="6">
    <source>
        <dbReference type="Pfam" id="PF12783"/>
    </source>
</evidence>
<feature type="domain" description="Mon2 C-terminal" evidence="7">
    <location>
        <begin position="934"/>
        <end position="1072"/>
    </location>
</feature>
<keyword evidence="4" id="KW-0175">Coiled coil</keyword>
<reference evidence="9 10" key="1">
    <citation type="submission" date="2024-09" db="EMBL/GenBank/DDBJ databases">
        <title>T2T genomes of carrot and Alternaria dauci and their utility for understanding host-pathogen interaction during carrot leaf blight disease.</title>
        <authorList>
            <person name="Liu W."/>
            <person name="Xu S."/>
            <person name="Ou C."/>
            <person name="Liu X."/>
            <person name="Zhuang F."/>
            <person name="Deng X.W."/>
        </authorList>
    </citation>
    <scope>NUCLEOTIDE SEQUENCE [LARGE SCALE GENOMIC DNA]</scope>
    <source>
        <strain evidence="9 10">A2016</strain>
    </source>
</reference>
<evidence type="ECO:0000259" key="8">
    <source>
        <dbReference type="Pfam" id="PF16213"/>
    </source>
</evidence>
<evidence type="ECO:0000313" key="9">
    <source>
        <dbReference type="EMBL" id="KAL1792066.1"/>
    </source>
</evidence>
<feature type="region of interest" description="Disordered" evidence="5">
    <location>
        <begin position="424"/>
        <end position="452"/>
    </location>
</feature>
<comment type="similarity">
    <text evidence="1">Belongs to the MON2 family.</text>
</comment>
<protein>
    <recommendedName>
        <fullName evidence="11">Endosomal peripheral membrane protein</fullName>
    </recommendedName>
</protein>
<dbReference type="Pfam" id="PF16206">
    <property type="entry name" value="Mon2_C"/>
    <property type="match status" value="1"/>
</dbReference>
<dbReference type="Pfam" id="PF12783">
    <property type="entry name" value="Sec7-like_HUS"/>
    <property type="match status" value="1"/>
</dbReference>
<proteinExistence type="inferred from homology"/>
<evidence type="ECO:0000313" key="10">
    <source>
        <dbReference type="Proteomes" id="UP001578633"/>
    </source>
</evidence>
<dbReference type="RefSeq" id="XP_069302650.1">
    <property type="nucleotide sequence ID" value="XM_069455974.1"/>
</dbReference>
<dbReference type="InterPro" id="IPR032691">
    <property type="entry name" value="Mon2/Sec7/BIG1-like_HUS"/>
</dbReference>
<organism evidence="9 10">
    <name type="scientific">Alternaria dauci</name>
    <dbReference type="NCBI Taxonomy" id="48095"/>
    <lineage>
        <taxon>Eukaryota</taxon>
        <taxon>Fungi</taxon>
        <taxon>Dikarya</taxon>
        <taxon>Ascomycota</taxon>
        <taxon>Pezizomycotina</taxon>
        <taxon>Dothideomycetes</taxon>
        <taxon>Pleosporomycetidae</taxon>
        <taxon>Pleosporales</taxon>
        <taxon>Pleosporineae</taxon>
        <taxon>Pleosporaceae</taxon>
        <taxon>Alternaria</taxon>
        <taxon>Alternaria sect. Porri</taxon>
    </lineage>
</organism>
<keyword evidence="2" id="KW-0813">Transport</keyword>
<feature type="domain" description="Mon2/Sec7/BIG1-like HUS" evidence="6">
    <location>
        <begin position="142"/>
        <end position="296"/>
    </location>
</feature>
<dbReference type="EMBL" id="JBHGVX010000010">
    <property type="protein sequence ID" value="KAL1792066.1"/>
    <property type="molecule type" value="Genomic_DNA"/>
</dbReference>
<feature type="coiled-coil region" evidence="4">
    <location>
        <begin position="7"/>
        <end position="41"/>
    </location>
</feature>
<dbReference type="InterPro" id="IPR032629">
    <property type="entry name" value="DCB_dom"/>
</dbReference>
<evidence type="ECO:0000256" key="4">
    <source>
        <dbReference type="SAM" id="Coils"/>
    </source>
</evidence>
<gene>
    <name evidence="9" type="ORF">ACET3X_009817</name>
</gene>
<dbReference type="PANTHER" id="PTHR10663">
    <property type="entry name" value="GUANYL-NUCLEOTIDE EXCHANGE FACTOR"/>
    <property type="match status" value="1"/>
</dbReference>
<dbReference type="Pfam" id="PF16213">
    <property type="entry name" value="DCB"/>
    <property type="match status" value="1"/>
</dbReference>
<dbReference type="InterPro" id="IPR016024">
    <property type="entry name" value="ARM-type_fold"/>
</dbReference>
<dbReference type="PANTHER" id="PTHR10663:SF333">
    <property type="entry name" value="PROTEIN MON2 HOMOLOG"/>
    <property type="match status" value="1"/>
</dbReference>
<dbReference type="GeneID" id="96090139"/>